<accession>A0A5B7G2R3</accession>
<reference evidence="2 3" key="1">
    <citation type="submission" date="2019-05" db="EMBL/GenBank/DDBJ databases">
        <title>Another draft genome of Portunus trituberculatus and its Hox gene families provides insights of decapod evolution.</title>
        <authorList>
            <person name="Jeong J.-H."/>
            <person name="Song I."/>
            <person name="Kim S."/>
            <person name="Choi T."/>
            <person name="Kim D."/>
            <person name="Ryu S."/>
            <person name="Kim W."/>
        </authorList>
    </citation>
    <scope>NUCLEOTIDE SEQUENCE [LARGE SCALE GENOMIC DNA]</scope>
    <source>
        <tissue evidence="2">Muscle</tissue>
    </source>
</reference>
<proteinExistence type="predicted"/>
<keyword evidence="3" id="KW-1185">Reference proteome</keyword>
<gene>
    <name evidence="2" type="ORF">E2C01_048281</name>
</gene>
<feature type="region of interest" description="Disordered" evidence="1">
    <location>
        <begin position="27"/>
        <end position="75"/>
    </location>
</feature>
<organism evidence="2 3">
    <name type="scientific">Portunus trituberculatus</name>
    <name type="common">Swimming crab</name>
    <name type="synonym">Neptunus trituberculatus</name>
    <dbReference type="NCBI Taxonomy" id="210409"/>
    <lineage>
        <taxon>Eukaryota</taxon>
        <taxon>Metazoa</taxon>
        <taxon>Ecdysozoa</taxon>
        <taxon>Arthropoda</taxon>
        <taxon>Crustacea</taxon>
        <taxon>Multicrustacea</taxon>
        <taxon>Malacostraca</taxon>
        <taxon>Eumalacostraca</taxon>
        <taxon>Eucarida</taxon>
        <taxon>Decapoda</taxon>
        <taxon>Pleocyemata</taxon>
        <taxon>Brachyura</taxon>
        <taxon>Eubrachyura</taxon>
        <taxon>Portunoidea</taxon>
        <taxon>Portunidae</taxon>
        <taxon>Portuninae</taxon>
        <taxon>Portunus</taxon>
    </lineage>
</organism>
<dbReference type="EMBL" id="VSRR010012300">
    <property type="protein sequence ID" value="MPC54370.1"/>
    <property type="molecule type" value="Genomic_DNA"/>
</dbReference>
<sequence>MVFSVCKNHLSSRMQLKAREERLWKHLADQKSSKPTNESRRSNKSSVDRNESQCYDTKESLDTIESGHEVESTNKSGLQCVNTCKRSRDVEKKERAEEDLPSIRPVSCSFVPSSTVGRLVRRRGECKRAMVQRCRNVLGPTTLMAQTTETTQAGETRDILID</sequence>
<dbReference type="AlphaFoldDB" id="A0A5B7G2R3"/>
<comment type="caution">
    <text evidence="2">The sequence shown here is derived from an EMBL/GenBank/DDBJ whole genome shotgun (WGS) entry which is preliminary data.</text>
</comment>
<feature type="compositionally biased region" description="Basic and acidic residues" evidence="1">
    <location>
        <begin position="27"/>
        <end position="72"/>
    </location>
</feature>
<evidence type="ECO:0000256" key="1">
    <source>
        <dbReference type="SAM" id="MobiDB-lite"/>
    </source>
</evidence>
<evidence type="ECO:0000313" key="3">
    <source>
        <dbReference type="Proteomes" id="UP000324222"/>
    </source>
</evidence>
<evidence type="ECO:0000313" key="2">
    <source>
        <dbReference type="EMBL" id="MPC54370.1"/>
    </source>
</evidence>
<dbReference type="Proteomes" id="UP000324222">
    <property type="component" value="Unassembled WGS sequence"/>
</dbReference>
<protein>
    <submittedName>
        <fullName evidence="2">Uncharacterized protein</fullName>
    </submittedName>
</protein>
<name>A0A5B7G2R3_PORTR</name>